<protein>
    <submittedName>
        <fullName evidence="16">L,D-transpeptidase family protein</fullName>
    </submittedName>
</protein>
<evidence type="ECO:0000256" key="4">
    <source>
        <dbReference type="ARBA" id="ARBA00022729"/>
    </source>
</evidence>
<evidence type="ECO:0000256" key="7">
    <source>
        <dbReference type="ARBA" id="ARBA00023136"/>
    </source>
</evidence>
<dbReference type="GO" id="GO:0016746">
    <property type="term" value="F:acyltransferase activity"/>
    <property type="evidence" value="ECO:0007669"/>
    <property type="project" value="UniProtKB-KW"/>
</dbReference>
<dbReference type="AlphaFoldDB" id="A0A7X1HWU8"/>
<evidence type="ECO:0000256" key="6">
    <source>
        <dbReference type="ARBA" id="ARBA00022984"/>
    </source>
</evidence>
<dbReference type="InterPro" id="IPR005490">
    <property type="entry name" value="LD_TPept_cat_dom"/>
</dbReference>
<evidence type="ECO:0000313" key="17">
    <source>
        <dbReference type="Proteomes" id="UP000517694"/>
    </source>
</evidence>
<keyword evidence="6 13" id="KW-0573">Peptidoglycan synthesis</keyword>
<sequence length="436" mass="45694">MLLVVLWRSAPGFDVPVAWEKRLITARTRRTGLMAGAGALGGVLALTALSGTSSAATGDTSGTGTRPAAQAPAAKAPAQDTSDARIKITPGQGAYGVGINAPVEVTVSDGKLTKVTMTAVATGTEVRGTLSADGTSWQPTGPLQRATKYQIAAEAQDAQGRATDANATITTVSPANDFIGHVSPENGSTVGVGMPVSVTFAKAIGDKAAVESEFQVSSSSGQQVVGHWFNDHRLDFRPRTYWKAGSTVTVKMTLHGVQKTVTFTIGRSQISTVDAKTKQMTVVRDGKTIRTIPISSGSEEHPTYNGRMVISEKFQQTRMNAATVGLTNKDGTPSYNIAAVPHAMRLTDSGTFIHGNYWGAPSVFGNVNTSHGCVGLRDVRGGGDAEQPAAWFFDNSMTGDVVIVKNSADKTTLAPDNGLSDWNMPWSQWVAGSATH</sequence>
<dbReference type="FunFam" id="2.60.40.3780:FF:000001">
    <property type="entry name" value="L,D-transpeptidase 2"/>
    <property type="match status" value="1"/>
</dbReference>
<comment type="pathway">
    <text evidence="12">Glycan biosynthesis.</text>
</comment>
<feature type="compositionally biased region" description="Low complexity" evidence="14">
    <location>
        <begin position="54"/>
        <end position="79"/>
    </location>
</feature>
<dbReference type="FunFam" id="2.40.440.10:FF:000005">
    <property type="entry name" value="L,D-transpeptidase 2"/>
    <property type="match status" value="1"/>
</dbReference>
<comment type="pathway">
    <text evidence="1 13">Cell wall biogenesis; peptidoglycan biosynthesis.</text>
</comment>
<dbReference type="Proteomes" id="UP000517694">
    <property type="component" value="Unassembled WGS sequence"/>
</dbReference>
<keyword evidence="2" id="KW-1003">Cell membrane</keyword>
<keyword evidence="5 13" id="KW-0133">Cell shape</keyword>
<comment type="caution">
    <text evidence="16">The sequence shown here is derived from an EMBL/GenBank/DDBJ whole genome shotgun (WGS) entry which is preliminary data.</text>
</comment>
<evidence type="ECO:0000256" key="5">
    <source>
        <dbReference type="ARBA" id="ARBA00022960"/>
    </source>
</evidence>
<evidence type="ECO:0000256" key="12">
    <source>
        <dbReference type="ARBA" id="ARBA00060592"/>
    </source>
</evidence>
<evidence type="ECO:0000256" key="3">
    <source>
        <dbReference type="ARBA" id="ARBA00022679"/>
    </source>
</evidence>
<evidence type="ECO:0000256" key="9">
    <source>
        <dbReference type="ARBA" id="ARBA00023288"/>
    </source>
</evidence>
<evidence type="ECO:0000256" key="14">
    <source>
        <dbReference type="SAM" id="MobiDB-lite"/>
    </source>
</evidence>
<dbReference type="Gene3D" id="2.60.40.3780">
    <property type="match status" value="1"/>
</dbReference>
<keyword evidence="3" id="KW-0808">Transferase</keyword>
<dbReference type="InterPro" id="IPR050979">
    <property type="entry name" value="LD-transpeptidase"/>
</dbReference>
<dbReference type="GO" id="GO:0005576">
    <property type="term" value="C:extracellular region"/>
    <property type="evidence" value="ECO:0007669"/>
    <property type="project" value="TreeGrafter"/>
</dbReference>
<keyword evidence="7" id="KW-0472">Membrane</keyword>
<evidence type="ECO:0000256" key="11">
    <source>
        <dbReference type="ARBA" id="ARBA00023316"/>
    </source>
</evidence>
<gene>
    <name evidence="16" type="ORF">H1R13_05665</name>
</gene>
<keyword evidence="10" id="KW-0012">Acyltransferase</keyword>
<dbReference type="GO" id="GO:0008360">
    <property type="term" value="P:regulation of cell shape"/>
    <property type="evidence" value="ECO:0007669"/>
    <property type="project" value="UniProtKB-UniRule"/>
</dbReference>
<evidence type="ECO:0000256" key="8">
    <source>
        <dbReference type="ARBA" id="ARBA00023139"/>
    </source>
</evidence>
<accession>A0A7X1HWU8</accession>
<dbReference type="GO" id="GO:0071972">
    <property type="term" value="F:peptidoglycan L,D-transpeptidase activity"/>
    <property type="evidence" value="ECO:0007669"/>
    <property type="project" value="TreeGrafter"/>
</dbReference>
<evidence type="ECO:0000313" key="16">
    <source>
        <dbReference type="EMBL" id="MBC2864496.1"/>
    </source>
</evidence>
<dbReference type="CDD" id="cd16913">
    <property type="entry name" value="YkuD_like"/>
    <property type="match status" value="1"/>
</dbReference>
<dbReference type="EMBL" id="JACMHY010000002">
    <property type="protein sequence ID" value="MBC2864496.1"/>
    <property type="molecule type" value="Genomic_DNA"/>
</dbReference>
<dbReference type="Gene3D" id="2.60.40.3710">
    <property type="match status" value="1"/>
</dbReference>
<dbReference type="CDD" id="cd13432">
    <property type="entry name" value="LDT_IgD_like_2"/>
    <property type="match status" value="1"/>
</dbReference>
<organism evidence="16 17">
    <name type="scientific">Streptomyces mexicanus</name>
    <dbReference type="NCBI Taxonomy" id="178566"/>
    <lineage>
        <taxon>Bacteria</taxon>
        <taxon>Bacillati</taxon>
        <taxon>Actinomycetota</taxon>
        <taxon>Actinomycetes</taxon>
        <taxon>Kitasatosporales</taxon>
        <taxon>Streptomycetaceae</taxon>
        <taxon>Streptomyces</taxon>
    </lineage>
</organism>
<keyword evidence="11 13" id="KW-0961">Cell wall biogenesis/degradation</keyword>
<dbReference type="GO" id="GO:0071555">
    <property type="term" value="P:cell wall organization"/>
    <property type="evidence" value="ECO:0007669"/>
    <property type="project" value="UniProtKB-UniRule"/>
</dbReference>
<evidence type="ECO:0000256" key="2">
    <source>
        <dbReference type="ARBA" id="ARBA00022475"/>
    </source>
</evidence>
<dbReference type="InterPro" id="IPR041280">
    <property type="entry name" value="Big_10"/>
</dbReference>
<evidence type="ECO:0000256" key="13">
    <source>
        <dbReference type="PROSITE-ProRule" id="PRU01373"/>
    </source>
</evidence>
<name>A0A7X1HWU8_9ACTN</name>
<proteinExistence type="predicted"/>
<feature type="active site" description="Proton donor/acceptor" evidence="13">
    <location>
        <position position="354"/>
    </location>
</feature>
<feature type="active site" description="Nucleophile" evidence="13">
    <location>
        <position position="373"/>
    </location>
</feature>
<keyword evidence="17" id="KW-1185">Reference proteome</keyword>
<dbReference type="PROSITE" id="PS52029">
    <property type="entry name" value="LD_TPASE"/>
    <property type="match status" value="1"/>
</dbReference>
<dbReference type="PANTHER" id="PTHR30582">
    <property type="entry name" value="L,D-TRANSPEPTIDASE"/>
    <property type="match status" value="1"/>
</dbReference>
<dbReference type="Pfam" id="PF03734">
    <property type="entry name" value="YkuD"/>
    <property type="match status" value="1"/>
</dbReference>
<keyword evidence="4" id="KW-0732">Signal</keyword>
<keyword evidence="8" id="KW-0564">Palmitate</keyword>
<dbReference type="Pfam" id="PF17964">
    <property type="entry name" value="Big_10"/>
    <property type="match status" value="1"/>
</dbReference>
<dbReference type="PANTHER" id="PTHR30582:SF2">
    <property type="entry name" value="L,D-TRANSPEPTIDASE YCIB-RELATED"/>
    <property type="match status" value="1"/>
</dbReference>
<feature type="region of interest" description="Disordered" evidence="14">
    <location>
        <begin position="54"/>
        <end position="84"/>
    </location>
</feature>
<reference evidence="16 17" key="1">
    <citation type="submission" date="2020-08" db="EMBL/GenBank/DDBJ databases">
        <title>Whole-Genome Sequence of French Clinical Streptomyces mexicanus Strain Q0842.</title>
        <authorList>
            <person name="Boxberger M."/>
            <person name="La Scola B."/>
        </authorList>
    </citation>
    <scope>NUCLEOTIDE SEQUENCE [LARGE SCALE GENOMIC DNA]</scope>
    <source>
        <strain evidence="16 17">Marseille-Q0842</strain>
    </source>
</reference>
<dbReference type="Gene3D" id="2.40.440.10">
    <property type="entry name" value="L,D-transpeptidase catalytic domain-like"/>
    <property type="match status" value="1"/>
</dbReference>
<dbReference type="UniPathway" id="UPA00219"/>
<dbReference type="SUPFAM" id="SSF141523">
    <property type="entry name" value="L,D-transpeptidase catalytic domain-like"/>
    <property type="match status" value="1"/>
</dbReference>
<evidence type="ECO:0000256" key="10">
    <source>
        <dbReference type="ARBA" id="ARBA00023315"/>
    </source>
</evidence>
<evidence type="ECO:0000259" key="15">
    <source>
        <dbReference type="PROSITE" id="PS52029"/>
    </source>
</evidence>
<dbReference type="InterPro" id="IPR038063">
    <property type="entry name" value="Transpep_catalytic_dom"/>
</dbReference>
<feature type="domain" description="L,D-TPase catalytic" evidence="15">
    <location>
        <begin position="269"/>
        <end position="405"/>
    </location>
</feature>
<evidence type="ECO:0000256" key="1">
    <source>
        <dbReference type="ARBA" id="ARBA00004752"/>
    </source>
</evidence>
<dbReference type="GO" id="GO:0018104">
    <property type="term" value="P:peptidoglycan-protein cross-linking"/>
    <property type="evidence" value="ECO:0007669"/>
    <property type="project" value="TreeGrafter"/>
</dbReference>
<keyword evidence="9" id="KW-0449">Lipoprotein</keyword>